<evidence type="ECO:0000256" key="2">
    <source>
        <dbReference type="ARBA" id="ARBA00023015"/>
    </source>
</evidence>
<dbReference type="InterPro" id="IPR007624">
    <property type="entry name" value="RNA_pol_sigma70_r3"/>
</dbReference>
<dbReference type="PANTHER" id="PTHR30603:SF60">
    <property type="entry name" value="RNA POLYMERASE SIGMA FACTOR RPOD"/>
    <property type="match status" value="1"/>
</dbReference>
<evidence type="ECO:0000313" key="9">
    <source>
        <dbReference type="EMBL" id="MBP3957309.1"/>
    </source>
</evidence>
<dbReference type="InterPro" id="IPR050239">
    <property type="entry name" value="Sigma-70_RNA_pol_init_factors"/>
</dbReference>
<evidence type="ECO:0000256" key="5">
    <source>
        <dbReference type="ARBA" id="ARBA00023163"/>
    </source>
</evidence>
<evidence type="ECO:0000256" key="4">
    <source>
        <dbReference type="ARBA" id="ARBA00023125"/>
    </source>
</evidence>
<dbReference type="Pfam" id="PF04542">
    <property type="entry name" value="Sigma70_r2"/>
    <property type="match status" value="1"/>
</dbReference>
<dbReference type="SUPFAM" id="SSF88946">
    <property type="entry name" value="Sigma2 domain of RNA polymerase sigma factors"/>
    <property type="match status" value="1"/>
</dbReference>
<dbReference type="InterPro" id="IPR014284">
    <property type="entry name" value="RNA_pol_sigma-70_dom"/>
</dbReference>
<dbReference type="InterPro" id="IPR009042">
    <property type="entry name" value="RNA_pol_sigma70_r1_2"/>
</dbReference>
<feature type="domain" description="RNA polymerase sigma-70" evidence="8">
    <location>
        <begin position="240"/>
        <end position="266"/>
    </location>
</feature>
<dbReference type="PRINTS" id="PR00046">
    <property type="entry name" value="SIGMA70FCT"/>
</dbReference>
<dbReference type="PIRSF" id="PIRSF000770">
    <property type="entry name" value="RNA_pol_sigma-SigE/K"/>
    <property type="match status" value="1"/>
</dbReference>
<dbReference type="PANTHER" id="PTHR30603">
    <property type="entry name" value="RNA POLYMERASE SIGMA FACTOR RPO"/>
    <property type="match status" value="1"/>
</dbReference>
<dbReference type="InterPro" id="IPR007627">
    <property type="entry name" value="RNA_pol_sigma70_r2"/>
</dbReference>
<organism evidence="9 10">
    <name type="scientific">Gemmata palustris</name>
    <dbReference type="NCBI Taxonomy" id="2822762"/>
    <lineage>
        <taxon>Bacteria</taxon>
        <taxon>Pseudomonadati</taxon>
        <taxon>Planctomycetota</taxon>
        <taxon>Planctomycetia</taxon>
        <taxon>Gemmatales</taxon>
        <taxon>Gemmataceae</taxon>
        <taxon>Gemmata</taxon>
    </lineage>
</organism>
<gene>
    <name evidence="9" type="ORF">J8F10_18855</name>
</gene>
<accession>A0ABS5BUA4</accession>
<dbReference type="PROSITE" id="PS00715">
    <property type="entry name" value="SIGMA70_1"/>
    <property type="match status" value="1"/>
</dbReference>
<dbReference type="Gene3D" id="1.10.10.10">
    <property type="entry name" value="Winged helix-like DNA-binding domain superfamily/Winged helix DNA-binding domain"/>
    <property type="match status" value="2"/>
</dbReference>
<dbReference type="Pfam" id="PF04539">
    <property type="entry name" value="Sigma70_r3"/>
    <property type="match status" value="1"/>
</dbReference>
<dbReference type="PROSITE" id="PS00716">
    <property type="entry name" value="SIGMA70_2"/>
    <property type="match status" value="1"/>
</dbReference>
<dbReference type="InterPro" id="IPR036388">
    <property type="entry name" value="WH-like_DNA-bd_sf"/>
</dbReference>
<comment type="similarity">
    <text evidence="1 6">Belongs to the sigma-70 factor family.</text>
</comment>
<reference evidence="9 10" key="1">
    <citation type="submission" date="2021-04" db="EMBL/GenBank/DDBJ databases">
        <authorList>
            <person name="Ivanova A."/>
        </authorList>
    </citation>
    <scope>NUCLEOTIDE SEQUENCE [LARGE SCALE GENOMIC DNA]</scope>
    <source>
        <strain evidence="9 10">G18</strain>
    </source>
</reference>
<keyword evidence="4 6" id="KW-0238">DNA-binding</keyword>
<dbReference type="InterPro" id="IPR007630">
    <property type="entry name" value="RNA_pol_sigma70_r4"/>
</dbReference>
<keyword evidence="10" id="KW-1185">Reference proteome</keyword>
<comment type="function">
    <text evidence="6">Sigma factors are initiation factors that promote the attachment of RNA polymerase to specific initiation sites and are then released.</text>
</comment>
<comment type="caution">
    <text evidence="9">The sequence shown here is derived from an EMBL/GenBank/DDBJ whole genome shotgun (WGS) entry which is preliminary data.</text>
</comment>
<feature type="domain" description="RNA polymerase sigma-70" evidence="7">
    <location>
        <begin position="71"/>
        <end position="84"/>
    </location>
</feature>
<keyword evidence="5 6" id="KW-0804">Transcription</keyword>
<evidence type="ECO:0000259" key="8">
    <source>
        <dbReference type="PROSITE" id="PS00716"/>
    </source>
</evidence>
<evidence type="ECO:0000313" key="10">
    <source>
        <dbReference type="Proteomes" id="UP000676565"/>
    </source>
</evidence>
<dbReference type="EMBL" id="JAGKQQ010000001">
    <property type="protein sequence ID" value="MBP3957309.1"/>
    <property type="molecule type" value="Genomic_DNA"/>
</dbReference>
<dbReference type="Gene3D" id="1.10.601.10">
    <property type="entry name" value="RNA Polymerase Primary Sigma Factor"/>
    <property type="match status" value="1"/>
</dbReference>
<dbReference type="InterPro" id="IPR000943">
    <property type="entry name" value="RNA_pol_sigma70"/>
</dbReference>
<dbReference type="Pfam" id="PF04545">
    <property type="entry name" value="Sigma70_r4"/>
    <property type="match status" value="1"/>
</dbReference>
<protein>
    <recommendedName>
        <fullName evidence="6">RNA polymerase sigma factor</fullName>
    </recommendedName>
</protein>
<dbReference type="CDD" id="cd06171">
    <property type="entry name" value="Sigma70_r4"/>
    <property type="match status" value="1"/>
</dbReference>
<dbReference type="NCBIfam" id="TIGR02937">
    <property type="entry name" value="sigma70-ECF"/>
    <property type="match status" value="1"/>
</dbReference>
<name>A0ABS5BUA4_9BACT</name>
<keyword evidence="3 6" id="KW-0731">Sigma factor</keyword>
<proteinExistence type="inferred from homology"/>
<dbReference type="InterPro" id="IPR013325">
    <property type="entry name" value="RNA_pol_sigma_r2"/>
</dbReference>
<dbReference type="SUPFAM" id="SSF88659">
    <property type="entry name" value="Sigma3 and sigma4 domains of RNA polymerase sigma factors"/>
    <property type="match status" value="2"/>
</dbReference>
<dbReference type="InterPro" id="IPR013324">
    <property type="entry name" value="RNA_pol_sigma_r3/r4-like"/>
</dbReference>
<evidence type="ECO:0000259" key="7">
    <source>
        <dbReference type="PROSITE" id="PS00715"/>
    </source>
</evidence>
<evidence type="ECO:0000256" key="1">
    <source>
        <dbReference type="ARBA" id="ARBA00007788"/>
    </source>
</evidence>
<keyword evidence="2 6" id="KW-0805">Transcription regulation</keyword>
<evidence type="ECO:0000256" key="6">
    <source>
        <dbReference type="RuleBase" id="RU362124"/>
    </source>
</evidence>
<dbReference type="Proteomes" id="UP000676565">
    <property type="component" value="Unassembled WGS sequence"/>
</dbReference>
<sequence length="272" mass="30331">MRTENNARTAFSTYLSEIDHTPLLSAPEERELGARVLTGDAQARDRMVRANLRLVVNIARGYTGKGLALDDLVSEGNMGLLRAVEGFEPSMNTRFSTYASYWIKQSIKRAIVNTAKTIRIPAYMAELLTKWRRATNQLSDDLGRPPTHDEIAKLLGLSKKKLAIIKKAIRVANAGSQADQGDAGWSIEEMLMDARADTPESEMGKSDDLKQVLHLLDKMDPREASVLRMRFGLNDEEPKTLKEIGECLGLTRERVRQIENEALSKLSDGMSV</sequence>
<dbReference type="RefSeq" id="WP_210656244.1">
    <property type="nucleotide sequence ID" value="NZ_JAGKQQ010000001.1"/>
</dbReference>
<dbReference type="Pfam" id="PF00140">
    <property type="entry name" value="Sigma70_r1_2"/>
    <property type="match status" value="1"/>
</dbReference>
<evidence type="ECO:0000256" key="3">
    <source>
        <dbReference type="ARBA" id="ARBA00023082"/>
    </source>
</evidence>